<accession>A0A1I9G4D2</accession>
<proteinExistence type="predicted"/>
<reference evidence="1" key="1">
    <citation type="journal article" date="2007" name="Science">
        <title>Draft genome of the filarial nematode parasite Brugia malayi.</title>
        <authorList>
            <person name="Ghedin E."/>
            <person name="Wang S."/>
            <person name="Spiro D."/>
            <person name="Caler E."/>
            <person name="Zhao Q."/>
            <person name="Crabtree J."/>
            <person name="Allen J.E."/>
            <person name="Delcher A.L."/>
            <person name="Guiliano D.B."/>
            <person name="Miranda-Saavedra D."/>
            <person name="Angiuoli S.V."/>
            <person name="Creasy T."/>
            <person name="Amedeo P."/>
            <person name="Haas B."/>
            <person name="El-Sayed N.M."/>
            <person name="Wortman J.R."/>
            <person name="Feldblyum T."/>
            <person name="Tallon L."/>
            <person name="Schatz M."/>
            <person name="Shumway M."/>
            <person name="Koo H."/>
            <person name="Salzberg S.L."/>
            <person name="Schobel S."/>
            <person name="Pertea M."/>
            <person name="Pop M."/>
            <person name="White O."/>
            <person name="Barton G.J."/>
            <person name="Carlow C.K."/>
            <person name="Crawford M.J."/>
            <person name="Daub J."/>
            <person name="Dimmic M.W."/>
            <person name="Estes C.F."/>
            <person name="Foster J.M."/>
            <person name="Ganatra M."/>
            <person name="Gregory W.F."/>
            <person name="Johnson N.M."/>
            <person name="Jin J."/>
            <person name="Komuniecki R."/>
            <person name="Korf I."/>
            <person name="Kumar S."/>
            <person name="Laney S."/>
            <person name="Li B.W."/>
            <person name="Li W."/>
            <person name="Lindblom T.H."/>
            <person name="Lustigman S."/>
            <person name="Ma D."/>
            <person name="Maina C.V."/>
            <person name="Martin D.M."/>
            <person name="McCarter J.P."/>
            <person name="McReynolds L."/>
            <person name="Mitreva M."/>
            <person name="Nutman T.B."/>
            <person name="Parkinson J."/>
            <person name="Peregrin-Alvarez J.M."/>
            <person name="Poole C."/>
            <person name="Ren Q."/>
            <person name="Saunders L."/>
            <person name="Sluder A.E."/>
            <person name="Smith K."/>
            <person name="Stanke M."/>
            <person name="Unnasch T.R."/>
            <person name="Ware J."/>
            <person name="Wei A.D."/>
            <person name="Weil G."/>
            <person name="Williams D.J."/>
            <person name="Zhang Y."/>
            <person name="Williams S.A."/>
            <person name="Fraser-Liggett C."/>
            <person name="Slatko B."/>
            <person name="Blaxter M.L."/>
            <person name="Scott A.L."/>
        </authorList>
    </citation>
    <scope>NUCLEOTIDE SEQUENCE</scope>
    <source>
        <strain evidence="1">FR3</strain>
    </source>
</reference>
<dbReference type="AlphaFoldDB" id="A0A1I9G4D2"/>
<name>A0A1I9G4D2_BRUMA</name>
<sequence length="246" mass="27717">MCVCVCVYVCMFLSLIYLELFYLPFHTLFSASVPEISSNPWELTSNKKQTEAFLGYKDDNKKHTDSYNKMNRKAAMSCKYATQRDSVTANTVTAPVLRQRATVFVVLHLLAQCHFVVNVALQCKRFSVTQCSWHFGRTNIYAGKRSRGFKVHCTGSIFNALASVALRKVRGQKNSENASAVLMGRKVCNLQSSRLLNESGTRTQASEETGALNQRLRPPGHLALTALTHIVYSTANVKNKFRWMMD</sequence>
<protein>
    <submittedName>
        <fullName evidence="1">Bm647, isoform d</fullName>
    </submittedName>
</protein>
<evidence type="ECO:0000313" key="1">
    <source>
        <dbReference type="EMBL" id="CDP99694.1"/>
    </source>
</evidence>
<gene>
    <name evidence="1" type="primary">Bm647</name>
    <name evidence="1" type="ORF">BM_Bm647</name>
</gene>
<dbReference type="EMBL" id="LN857010">
    <property type="protein sequence ID" value="CDP99694.1"/>
    <property type="molecule type" value="Genomic_DNA"/>
</dbReference>
<reference evidence="1" key="2">
    <citation type="submission" date="2012-12" db="EMBL/GenBank/DDBJ databases">
        <authorList>
            <consortium name="WormBase Consortium"/>
            <person name="Ghedin E."/>
            <person name="Paulini M."/>
        </authorList>
    </citation>
    <scope>NUCLEOTIDE SEQUENCE</scope>
    <source>
        <strain evidence="1">FR3</strain>
    </source>
</reference>
<organism evidence="1">
    <name type="scientific">Brugia malayi</name>
    <name type="common">Filarial nematode worm</name>
    <dbReference type="NCBI Taxonomy" id="6279"/>
    <lineage>
        <taxon>Eukaryota</taxon>
        <taxon>Metazoa</taxon>
        <taxon>Ecdysozoa</taxon>
        <taxon>Nematoda</taxon>
        <taxon>Chromadorea</taxon>
        <taxon>Rhabditida</taxon>
        <taxon>Spirurina</taxon>
        <taxon>Spiruromorpha</taxon>
        <taxon>Filarioidea</taxon>
        <taxon>Onchocercidae</taxon>
        <taxon>Brugia</taxon>
    </lineage>
</organism>